<proteinExistence type="predicted"/>
<name>A0AAE5LIH9_9VIBR</name>
<evidence type="ECO:0000256" key="1">
    <source>
        <dbReference type="SAM" id="SignalP"/>
    </source>
</evidence>
<dbReference type="EMBL" id="VTXO01000004">
    <property type="protein sequence ID" value="NOI81613.1"/>
    <property type="molecule type" value="Genomic_DNA"/>
</dbReference>
<evidence type="ECO:0000313" key="3">
    <source>
        <dbReference type="Proteomes" id="UP000572722"/>
    </source>
</evidence>
<reference evidence="2 3" key="1">
    <citation type="submission" date="2019-08" db="EMBL/GenBank/DDBJ databases">
        <title>Draft genome sequencing and comparative genomics of hatchery-associated Vibrios.</title>
        <authorList>
            <person name="Kehlet-Delgado H."/>
            <person name="Mueller R.S."/>
        </authorList>
    </citation>
    <scope>NUCLEOTIDE SEQUENCE [LARGE SCALE GENOMIC DNA]</scope>
    <source>
        <strain evidence="2 3">01-65-5-1</strain>
    </source>
</reference>
<dbReference type="RefSeq" id="WP_171322658.1">
    <property type="nucleotide sequence ID" value="NZ_JBFOMF010000008.1"/>
</dbReference>
<feature type="chain" id="PRO_5042216613" description="Porin" evidence="1">
    <location>
        <begin position="28"/>
        <end position="272"/>
    </location>
</feature>
<sequence length="272" mass="29585">MKNKFAKTLATLSLTAIAASVAISAHASEDNTPDPSDLTKVNSFAFGTVDNDGTLKGMVGIAGAYSEGNNFIGLVEHGSATKNNAIGKKDQNSRLRYFQVLDTGFDAMPQAGFSVDYMKGWEKSNGIGSDIVALGAIAKVTTPWESLSIFPNVAYVAGSAQGEDVKDKTKADLSGYQVNLFGSLSIGEKGQYVVFQPQFMHLDGKFKDANNQKLDANVFKVKTGYGQPISTDGKWWIEASHTYTRSDMEVKQIKFAEKDHDHKFEVGISYYF</sequence>
<accession>A0AAE5LIH9</accession>
<protein>
    <recommendedName>
        <fullName evidence="4">Porin</fullName>
    </recommendedName>
</protein>
<dbReference type="Proteomes" id="UP000572722">
    <property type="component" value="Unassembled WGS sequence"/>
</dbReference>
<evidence type="ECO:0000313" key="2">
    <source>
        <dbReference type="EMBL" id="NOI81613.1"/>
    </source>
</evidence>
<organism evidence="2 3">
    <name type="scientific">Vibrio tubiashii</name>
    <dbReference type="NCBI Taxonomy" id="29498"/>
    <lineage>
        <taxon>Bacteria</taxon>
        <taxon>Pseudomonadati</taxon>
        <taxon>Pseudomonadota</taxon>
        <taxon>Gammaproteobacteria</taxon>
        <taxon>Vibrionales</taxon>
        <taxon>Vibrionaceae</taxon>
        <taxon>Vibrio</taxon>
        <taxon>Vibrio oreintalis group</taxon>
    </lineage>
</organism>
<evidence type="ECO:0008006" key="4">
    <source>
        <dbReference type="Google" id="ProtNLM"/>
    </source>
</evidence>
<dbReference type="AlphaFoldDB" id="A0AAE5LIH9"/>
<gene>
    <name evidence="2" type="ORF">F0237_13160</name>
</gene>
<feature type="signal peptide" evidence="1">
    <location>
        <begin position="1"/>
        <end position="27"/>
    </location>
</feature>
<keyword evidence="1" id="KW-0732">Signal</keyword>
<comment type="caution">
    <text evidence="2">The sequence shown here is derived from an EMBL/GenBank/DDBJ whole genome shotgun (WGS) entry which is preliminary data.</text>
</comment>